<keyword evidence="2" id="KW-1185">Reference proteome</keyword>
<protein>
    <submittedName>
        <fullName evidence="1">Uncharacterized protein</fullName>
    </submittedName>
</protein>
<name>A0ACC2SWE0_9FUNG</name>
<gene>
    <name evidence="1" type="ORF">DSO57_1039686</name>
</gene>
<organism evidence="1 2">
    <name type="scientific">Entomophthora muscae</name>
    <dbReference type="NCBI Taxonomy" id="34485"/>
    <lineage>
        <taxon>Eukaryota</taxon>
        <taxon>Fungi</taxon>
        <taxon>Fungi incertae sedis</taxon>
        <taxon>Zoopagomycota</taxon>
        <taxon>Entomophthoromycotina</taxon>
        <taxon>Entomophthoromycetes</taxon>
        <taxon>Entomophthorales</taxon>
        <taxon>Entomophthoraceae</taxon>
        <taxon>Entomophthora</taxon>
    </lineage>
</organism>
<reference evidence="1" key="1">
    <citation type="submission" date="2022-04" db="EMBL/GenBank/DDBJ databases">
        <title>Genome of the entomopathogenic fungus Entomophthora muscae.</title>
        <authorList>
            <person name="Elya C."/>
            <person name="Lovett B.R."/>
            <person name="Lee E."/>
            <person name="Macias A.M."/>
            <person name="Hajek A.E."/>
            <person name="De Bivort B.L."/>
            <person name="Kasson M.T."/>
            <person name="De Fine Licht H.H."/>
            <person name="Stajich J.E."/>
        </authorList>
    </citation>
    <scope>NUCLEOTIDE SEQUENCE</scope>
    <source>
        <strain evidence="1">Berkeley</strain>
    </source>
</reference>
<accession>A0ACC2SWE0</accession>
<dbReference type="Proteomes" id="UP001165960">
    <property type="component" value="Unassembled WGS sequence"/>
</dbReference>
<comment type="caution">
    <text evidence="1">The sequence shown here is derived from an EMBL/GenBank/DDBJ whole genome shotgun (WGS) entry which is preliminary data.</text>
</comment>
<evidence type="ECO:0000313" key="1">
    <source>
        <dbReference type="EMBL" id="KAJ9066599.1"/>
    </source>
</evidence>
<sequence length="165" mass="17612">MLQATTSVPGLARLATFGRITHKVASCGSQRKVEGSIASGNGLKIRLEHGGEATVSVGLDGQIQGLMEAGICCKLKSPNLSHLVNILIADSNGMHMLHGNLTRGRVADCSPRRTSAAKQEASYQLWYNSPAQIGVIASSSECSACTKLYIVSSWWQIPNFLRRSG</sequence>
<dbReference type="EMBL" id="QTSX02004284">
    <property type="protein sequence ID" value="KAJ9066599.1"/>
    <property type="molecule type" value="Genomic_DNA"/>
</dbReference>
<proteinExistence type="predicted"/>
<evidence type="ECO:0000313" key="2">
    <source>
        <dbReference type="Proteomes" id="UP001165960"/>
    </source>
</evidence>